<evidence type="ECO:0000256" key="6">
    <source>
        <dbReference type="SAM" id="Phobius"/>
    </source>
</evidence>
<feature type="transmembrane region" description="Helical" evidence="6">
    <location>
        <begin position="49"/>
        <end position="66"/>
    </location>
</feature>
<accession>A0A5M3XF53</accession>
<evidence type="ECO:0000256" key="3">
    <source>
        <dbReference type="ARBA" id="ARBA00022692"/>
    </source>
</evidence>
<reference evidence="7 8" key="1">
    <citation type="submission" date="2019-10" db="EMBL/GenBank/DDBJ databases">
        <title>Whole genome shotgun sequence of Acrocarpospora pleiomorpha NBRC 16267.</title>
        <authorList>
            <person name="Ichikawa N."/>
            <person name="Kimura A."/>
            <person name="Kitahashi Y."/>
            <person name="Komaki H."/>
            <person name="Oguchi A."/>
        </authorList>
    </citation>
    <scope>NUCLEOTIDE SEQUENCE [LARGE SCALE GENOMIC DNA]</scope>
    <source>
        <strain evidence="7 8">NBRC 16267</strain>
    </source>
</reference>
<dbReference type="Pfam" id="PF02653">
    <property type="entry name" value="BPD_transp_2"/>
    <property type="match status" value="1"/>
</dbReference>
<protein>
    <submittedName>
        <fullName evidence="7">Branched-chain amino acid ABC transporter permease</fullName>
    </submittedName>
</protein>
<evidence type="ECO:0000256" key="2">
    <source>
        <dbReference type="ARBA" id="ARBA00022475"/>
    </source>
</evidence>
<dbReference type="PANTHER" id="PTHR30482:SF5">
    <property type="entry name" value="ABC TRANSPORTER PERMEASE PROTEIN"/>
    <property type="match status" value="1"/>
</dbReference>
<comment type="subcellular location">
    <subcellularLocation>
        <location evidence="1">Cell membrane</location>
        <topology evidence="1">Multi-pass membrane protein</topology>
    </subcellularLocation>
</comment>
<keyword evidence="8" id="KW-1185">Reference proteome</keyword>
<gene>
    <name evidence="7" type="primary">livM_1</name>
    <name evidence="7" type="ORF">Aple_022680</name>
</gene>
<keyword evidence="5 6" id="KW-0472">Membrane</keyword>
<keyword evidence="3 6" id="KW-0812">Transmembrane</keyword>
<dbReference type="InterPro" id="IPR043428">
    <property type="entry name" value="LivM-like"/>
</dbReference>
<dbReference type="CDD" id="cd06581">
    <property type="entry name" value="TM_PBP1_LivM_like"/>
    <property type="match status" value="1"/>
</dbReference>
<dbReference type="GO" id="GO:0005886">
    <property type="term" value="C:plasma membrane"/>
    <property type="evidence" value="ECO:0007669"/>
    <property type="project" value="UniProtKB-SubCell"/>
</dbReference>
<keyword evidence="2" id="KW-1003">Cell membrane</keyword>
<dbReference type="EMBL" id="BLAF01000011">
    <property type="protein sequence ID" value="GES19372.1"/>
    <property type="molecule type" value="Genomic_DNA"/>
</dbReference>
<comment type="caution">
    <text evidence="7">The sequence shown here is derived from an EMBL/GenBank/DDBJ whole genome shotgun (WGS) entry which is preliminary data.</text>
</comment>
<evidence type="ECO:0000313" key="8">
    <source>
        <dbReference type="Proteomes" id="UP000377595"/>
    </source>
</evidence>
<feature type="transmembrane region" description="Helical" evidence="6">
    <location>
        <begin position="78"/>
        <end position="96"/>
    </location>
</feature>
<feature type="transmembrane region" description="Helical" evidence="6">
    <location>
        <begin position="259"/>
        <end position="286"/>
    </location>
</feature>
<dbReference type="Proteomes" id="UP000377595">
    <property type="component" value="Unassembled WGS sequence"/>
</dbReference>
<feature type="transmembrane region" description="Helical" evidence="6">
    <location>
        <begin position="26"/>
        <end position="43"/>
    </location>
</feature>
<evidence type="ECO:0000256" key="1">
    <source>
        <dbReference type="ARBA" id="ARBA00004651"/>
    </source>
</evidence>
<proteinExistence type="predicted"/>
<evidence type="ECO:0000256" key="4">
    <source>
        <dbReference type="ARBA" id="ARBA00022989"/>
    </source>
</evidence>
<evidence type="ECO:0000256" key="5">
    <source>
        <dbReference type="ARBA" id="ARBA00023136"/>
    </source>
</evidence>
<name>A0A5M3XF53_9ACTN</name>
<dbReference type="AlphaFoldDB" id="A0A5M3XF53"/>
<organism evidence="7 8">
    <name type="scientific">Acrocarpospora pleiomorpha</name>
    <dbReference type="NCBI Taxonomy" id="90975"/>
    <lineage>
        <taxon>Bacteria</taxon>
        <taxon>Bacillati</taxon>
        <taxon>Actinomycetota</taxon>
        <taxon>Actinomycetes</taxon>
        <taxon>Streptosporangiales</taxon>
        <taxon>Streptosporangiaceae</taxon>
        <taxon>Acrocarpospora</taxon>
    </lineage>
</organism>
<dbReference type="PANTHER" id="PTHR30482">
    <property type="entry name" value="HIGH-AFFINITY BRANCHED-CHAIN AMINO ACID TRANSPORT SYSTEM PERMEASE"/>
    <property type="match status" value="1"/>
</dbReference>
<sequence>MWRPSGYFATSYIEDIRLLRTRGQKLALVFGAIVLLVLPLALSPTWTRFATVAGITVVAVVGLQMLMGSAGQVSIGQAAFMGVGAYATAFFAIRGFPFPLPILLGAVCATIVGALFGGPAARIRGFYLALTTLAAQYVFVFTVVRLPADWFGGVNGLSVPLPTFGGIDFFDTTNMYYLVLPFVVVMVAAAIFINAGKIGRDFIAVREDDNAAAVLGVNVARTKIKAFGLSSFYAGIAGGLLAYQSGLAHFEQYQVNHSLWFIGMLIIGGMGSTLGAVLGTFLILFIEELLNNVAPQIAELGILGKGDIVYPLVSVTVGLLVILVIIKQPRGLAHIYRTLERKAHLWPFPQ</sequence>
<feature type="transmembrane region" description="Helical" evidence="6">
    <location>
        <begin position="127"/>
        <end position="148"/>
    </location>
</feature>
<keyword evidence="4 6" id="KW-1133">Transmembrane helix</keyword>
<dbReference type="InterPro" id="IPR001851">
    <property type="entry name" value="ABC_transp_permease"/>
</dbReference>
<dbReference type="GO" id="GO:0015658">
    <property type="term" value="F:branched-chain amino acid transmembrane transporter activity"/>
    <property type="evidence" value="ECO:0007669"/>
    <property type="project" value="InterPro"/>
</dbReference>
<evidence type="ECO:0000313" key="7">
    <source>
        <dbReference type="EMBL" id="GES19372.1"/>
    </source>
</evidence>
<feature type="transmembrane region" description="Helical" evidence="6">
    <location>
        <begin position="102"/>
        <end position="120"/>
    </location>
</feature>
<dbReference type="OrthoDB" id="9814461at2"/>
<feature type="transmembrane region" description="Helical" evidence="6">
    <location>
        <begin position="308"/>
        <end position="326"/>
    </location>
</feature>
<feature type="transmembrane region" description="Helical" evidence="6">
    <location>
        <begin position="175"/>
        <end position="196"/>
    </location>
</feature>
<dbReference type="RefSeq" id="WP_155344470.1">
    <property type="nucleotide sequence ID" value="NZ_BAAAHM010000007.1"/>
</dbReference>